<protein>
    <recommendedName>
        <fullName evidence="2">DUF7708 domain-containing protein</fullName>
    </recommendedName>
</protein>
<accession>A0A166NZJ3</accession>
<comment type="caution">
    <text evidence="3">The sequence shown here is derived from an EMBL/GenBank/DDBJ whole genome shotgun (WGS) entry which is preliminary data.</text>
</comment>
<keyword evidence="1" id="KW-0175">Coiled coil</keyword>
<evidence type="ECO:0000256" key="1">
    <source>
        <dbReference type="SAM" id="Coils"/>
    </source>
</evidence>
<dbReference type="InterPro" id="IPR056125">
    <property type="entry name" value="DUF7708"/>
</dbReference>
<reference evidence="3 4" key="1">
    <citation type="submission" date="2015-06" db="EMBL/GenBank/DDBJ databases">
        <title>Survival trade-offs in plant roots during colonization by closely related pathogenic and mutualistic fungi.</title>
        <authorList>
            <person name="Hacquard S."/>
            <person name="Kracher B."/>
            <person name="Hiruma K."/>
            <person name="Weinman A."/>
            <person name="Muench P."/>
            <person name="Garrido Oter R."/>
            <person name="Ver Loren van Themaat E."/>
            <person name="Dallerey J.-F."/>
            <person name="Damm U."/>
            <person name="Henrissat B."/>
            <person name="Lespinet O."/>
            <person name="Thon M."/>
            <person name="Kemen E."/>
            <person name="McHardy A.C."/>
            <person name="Schulze-Lefert P."/>
            <person name="O'Connell R.J."/>
        </authorList>
    </citation>
    <scope>NUCLEOTIDE SEQUENCE [LARGE SCALE GENOMIC DNA]</scope>
    <source>
        <strain evidence="3 4">0861</strain>
    </source>
</reference>
<dbReference type="AlphaFoldDB" id="A0A166NZJ3"/>
<evidence type="ECO:0000313" key="4">
    <source>
        <dbReference type="Proteomes" id="UP000076552"/>
    </source>
</evidence>
<dbReference type="STRING" id="708197.A0A166NZJ3"/>
<gene>
    <name evidence="3" type="ORF">CT0861_07255</name>
</gene>
<dbReference type="Proteomes" id="UP000076552">
    <property type="component" value="Unassembled WGS sequence"/>
</dbReference>
<dbReference type="Pfam" id="PF24809">
    <property type="entry name" value="DUF7708"/>
    <property type="match status" value="1"/>
</dbReference>
<keyword evidence="4" id="KW-1185">Reference proteome</keyword>
<feature type="coiled-coil region" evidence="1">
    <location>
        <begin position="238"/>
        <end position="265"/>
    </location>
</feature>
<proteinExistence type="predicted"/>
<organism evidence="3 4">
    <name type="scientific">Colletotrichum tofieldiae</name>
    <dbReference type="NCBI Taxonomy" id="708197"/>
    <lineage>
        <taxon>Eukaryota</taxon>
        <taxon>Fungi</taxon>
        <taxon>Dikarya</taxon>
        <taxon>Ascomycota</taxon>
        <taxon>Pezizomycotina</taxon>
        <taxon>Sordariomycetes</taxon>
        <taxon>Hypocreomycetidae</taxon>
        <taxon>Glomerellales</taxon>
        <taxon>Glomerellaceae</taxon>
        <taxon>Colletotrichum</taxon>
        <taxon>Colletotrichum spaethianum species complex</taxon>
    </lineage>
</organism>
<sequence>MNRGEETPKVGFSLTRRDITILKRSDQEQEKFRAFAYNSKLFSAEEASALNIDSVAEFEKFWNLTIDSKKRLEVSRKHGVRKLVQDTQQTFSNAYDILHHLEPILQLVKEVGAPYGAMAIGTMSFLFTVAKNRDRIEDGISDVLLQIRDRVAGLKVYQHIYNDNHELDQQLQSRIIEAYDSFMGFCMEAAKYYSTGGTRRWLKALWGTSTTLDDRAAAAQKAIVDIRHKGEELLNKNVDYIKQQNTDLKSQVTKLQDELQGLRQAKDNDRLHEIQGFLKLEGYSQRSDVEFLQKYQDDLKANFDQGTWTGLELMRGQCLEEFKRCEEMRRWLQSPESCMLILAGYNNVSVLSFGSCWLSPVALDMIAMLNQSKKADPYAFYIPGLQEIDLLPQVLSHIMIQLLTTNRRALRNDAIYNELKAKIQRYSLERNDIEHTIISEKASKQLQKVLLEVLNMFGREQTVWIVVDRPDQCKRRPGPNHQKKLVKALVNLVESANVKIRILLVVNGHDWRVNEQIDEFGQQKENSVVVHTVRQRTVDN</sequence>
<name>A0A166NZJ3_9PEZI</name>
<dbReference type="EMBL" id="LFIV01000185">
    <property type="protein sequence ID" value="KZL66231.1"/>
    <property type="molecule type" value="Genomic_DNA"/>
</dbReference>
<evidence type="ECO:0000313" key="3">
    <source>
        <dbReference type="EMBL" id="KZL66231.1"/>
    </source>
</evidence>
<evidence type="ECO:0000259" key="2">
    <source>
        <dbReference type="Pfam" id="PF24809"/>
    </source>
</evidence>
<feature type="domain" description="DUF7708" evidence="2">
    <location>
        <begin position="94"/>
        <end position="227"/>
    </location>
</feature>